<evidence type="ECO:0008006" key="4">
    <source>
        <dbReference type="Google" id="ProtNLM"/>
    </source>
</evidence>
<evidence type="ECO:0000313" key="3">
    <source>
        <dbReference type="Proteomes" id="UP000215506"/>
    </source>
</evidence>
<keyword evidence="1" id="KW-0472">Membrane</keyword>
<dbReference type="InterPro" id="IPR025597">
    <property type="entry name" value="DUF4345"/>
</dbReference>
<feature type="transmembrane region" description="Helical" evidence="1">
    <location>
        <begin position="99"/>
        <end position="119"/>
    </location>
</feature>
<evidence type="ECO:0000313" key="2">
    <source>
        <dbReference type="EMBL" id="OXR41153.1"/>
    </source>
</evidence>
<feature type="transmembrane region" description="Helical" evidence="1">
    <location>
        <begin position="75"/>
        <end position="93"/>
    </location>
</feature>
<dbReference type="Pfam" id="PF14248">
    <property type="entry name" value="DUF4345"/>
    <property type="match status" value="1"/>
</dbReference>
<protein>
    <recommendedName>
        <fullName evidence="4">DUF4345 domain-containing protein</fullName>
    </recommendedName>
</protein>
<keyword evidence="1" id="KW-0812">Transmembrane</keyword>
<name>A0A231GWZ8_9NOCA</name>
<organism evidence="2 3">
    <name type="scientific">Nocardia cerradoensis</name>
    <dbReference type="NCBI Taxonomy" id="85688"/>
    <lineage>
        <taxon>Bacteria</taxon>
        <taxon>Bacillati</taxon>
        <taxon>Actinomycetota</taxon>
        <taxon>Actinomycetes</taxon>
        <taxon>Mycobacteriales</taxon>
        <taxon>Nocardiaceae</taxon>
        <taxon>Nocardia</taxon>
    </lineage>
</organism>
<feature type="transmembrane region" description="Helical" evidence="1">
    <location>
        <begin position="45"/>
        <end position="63"/>
    </location>
</feature>
<proteinExistence type="predicted"/>
<evidence type="ECO:0000256" key="1">
    <source>
        <dbReference type="SAM" id="Phobius"/>
    </source>
</evidence>
<dbReference type="PROSITE" id="PS51257">
    <property type="entry name" value="PROKAR_LIPOPROTEIN"/>
    <property type="match status" value="1"/>
</dbReference>
<sequence>MRRLLQIWLLVFGLACTGIALTHLVFGTASIIGGGPVNATVDSDMRFYAVVFGAYGLAVAWCARDVERRGPAINALGAVFFAGGLARMLAWAVSGEPNWFYVLMTPVELLIPVLNYVLVRAVCVGRGPDDGRGSGVGSLGVAPAIRREGTG</sequence>
<keyword evidence="1" id="KW-1133">Transmembrane helix</keyword>
<dbReference type="RefSeq" id="WP_063821381.1">
    <property type="nucleotide sequence ID" value="NZ_JAAXOR010000002.1"/>
</dbReference>
<dbReference type="EMBL" id="NGAF01000022">
    <property type="protein sequence ID" value="OXR41153.1"/>
    <property type="molecule type" value="Genomic_DNA"/>
</dbReference>
<gene>
    <name evidence="2" type="ORF">B7C42_06749</name>
</gene>
<dbReference type="AlphaFoldDB" id="A0A231GWZ8"/>
<comment type="caution">
    <text evidence="2">The sequence shown here is derived from an EMBL/GenBank/DDBJ whole genome shotgun (WGS) entry which is preliminary data.</text>
</comment>
<reference evidence="2 3" key="1">
    <citation type="submission" date="2017-07" db="EMBL/GenBank/DDBJ databases">
        <title>First draft Genome Sequence of Nocardia cerradoensis isolated from human infection.</title>
        <authorList>
            <person name="Carrasco G."/>
        </authorList>
    </citation>
    <scope>NUCLEOTIDE SEQUENCE [LARGE SCALE GENOMIC DNA]</scope>
    <source>
        <strain evidence="2 3">CNM20130759</strain>
    </source>
</reference>
<dbReference type="Proteomes" id="UP000215506">
    <property type="component" value="Unassembled WGS sequence"/>
</dbReference>
<keyword evidence="3" id="KW-1185">Reference proteome</keyword>
<accession>A0A231GWZ8</accession>
<feature type="transmembrane region" description="Helical" evidence="1">
    <location>
        <begin position="7"/>
        <end position="33"/>
    </location>
</feature>